<dbReference type="CDD" id="cd19501">
    <property type="entry name" value="RecA-like_FtsH"/>
    <property type="match status" value="1"/>
</dbReference>
<dbReference type="EMBL" id="RXIC02000024">
    <property type="protein sequence ID" value="KAB1209762.1"/>
    <property type="molecule type" value="Genomic_DNA"/>
</dbReference>
<name>A0A6A1VA53_9ROSI</name>
<dbReference type="InterPro" id="IPR037219">
    <property type="entry name" value="Peptidase_M41-like"/>
</dbReference>
<dbReference type="Proteomes" id="UP000516437">
    <property type="component" value="Chromosome 6"/>
</dbReference>
<keyword evidence="20" id="KW-1185">Reference proteome</keyword>
<dbReference type="InterPro" id="IPR005936">
    <property type="entry name" value="FtsH"/>
</dbReference>
<evidence type="ECO:0000256" key="17">
    <source>
        <dbReference type="SAM" id="Phobius"/>
    </source>
</evidence>
<evidence type="ECO:0000256" key="2">
    <source>
        <dbReference type="ARBA" id="ARBA00004370"/>
    </source>
</evidence>
<evidence type="ECO:0000256" key="5">
    <source>
        <dbReference type="ARBA" id="ARBA00022670"/>
    </source>
</evidence>
<evidence type="ECO:0000256" key="16">
    <source>
        <dbReference type="ARBA" id="ARBA00023136"/>
    </source>
</evidence>
<dbReference type="InterPro" id="IPR003593">
    <property type="entry name" value="AAA+_ATPase"/>
</dbReference>
<dbReference type="InterPro" id="IPR003960">
    <property type="entry name" value="ATPase_AAA_CS"/>
</dbReference>
<sequence length="770" mass="83274">MKKLHTSKGKSYYSTPLYKQSLAREKKISPSKTGDTAITKAPRMAPPNHIRVSLNTPNPLSACKVLFGPRGTELFIRRAHLLPFPYHLINHLLQVLEMEASSACLVGNGLSTLSAKPSLSKDFYSSLLLPSSRLRYFGKARKAVFAKASLEQSQHEGRRDFLKLLFGNVGVGVPALLGGGNAKADDQGGQKGRLLFENGTIAIVEAVSPELGNRVQRVRVQLPGLNQELLQKFREKNIDFAAHNAQEDSGSLLFNLIGNLAFPLILIGGLFLLSRRSSGGMGGPGGPGFPLSFGQSKAKFQMEPNTGVTFDDVAGVDEAKQDFMEVVEFLKKPERFTAIGARIPKGVSAYWSSWNWKDSASGVAGEAGVPFFSISGSEFVEMFVGVGASRVRDLFKKAKENAPCIVFVDEIDAVGRQRGTGIGGGNDEREQTLNQLLTEMDGFEGNTGIIVIAATNRADILDSALLRPGRFDRQVTVDVPDIRGRTEILKVHASNKKFDSDVSLDVIAMRTPGFSGADLANLLNEGAILAGRRGKTAISSKEIDDSIDRIVAGMEGTVMTDGKSKSLVAYHEVGHAICGTLTPGHDAVQKVTLVPRGQARGLTWFIPADDPTLISKQQLFARIVGGLGGRAAEEVIFGEPEVTTGAAGDLQQITGLAKQMVTTFGMSEIGPWSLMDSAQSGDVIMRMMARNSMSEKLAEDIDSAIKRISDKAYEIALTHIRNNREAIDKIVEVLLEKETMTGDEFRSILSEFVEIPVENRVSPSRSPVTV</sequence>
<keyword evidence="10" id="KW-0862">Zinc</keyword>
<keyword evidence="15" id="KW-0793">Thylakoid</keyword>
<dbReference type="SUPFAM" id="SSF52540">
    <property type="entry name" value="P-loop containing nucleoside triphosphate hydrolases"/>
    <property type="match status" value="1"/>
</dbReference>
<evidence type="ECO:0000256" key="14">
    <source>
        <dbReference type="ARBA" id="ARBA00023049"/>
    </source>
</evidence>
<comment type="similarity">
    <text evidence="3">In the C-terminal section; belongs to the peptidase M41 family.</text>
</comment>
<evidence type="ECO:0000256" key="9">
    <source>
        <dbReference type="ARBA" id="ARBA00022801"/>
    </source>
</evidence>
<evidence type="ECO:0000256" key="6">
    <source>
        <dbReference type="ARBA" id="ARBA00022692"/>
    </source>
</evidence>
<evidence type="ECO:0000256" key="7">
    <source>
        <dbReference type="ARBA" id="ARBA00022723"/>
    </source>
</evidence>
<dbReference type="GO" id="GO:0009535">
    <property type="term" value="C:chloroplast thylakoid membrane"/>
    <property type="evidence" value="ECO:0007669"/>
    <property type="project" value="TreeGrafter"/>
</dbReference>
<dbReference type="GO" id="GO:0006508">
    <property type="term" value="P:proteolysis"/>
    <property type="evidence" value="ECO:0007669"/>
    <property type="project" value="UniProtKB-KW"/>
</dbReference>
<evidence type="ECO:0000313" key="19">
    <source>
        <dbReference type="EMBL" id="KAB1209762.1"/>
    </source>
</evidence>
<evidence type="ECO:0000256" key="15">
    <source>
        <dbReference type="ARBA" id="ARBA00023078"/>
    </source>
</evidence>
<dbReference type="GO" id="GO:0005524">
    <property type="term" value="F:ATP binding"/>
    <property type="evidence" value="ECO:0007669"/>
    <property type="project" value="UniProtKB-KW"/>
</dbReference>
<evidence type="ECO:0000256" key="1">
    <source>
        <dbReference type="ARBA" id="ARBA00001947"/>
    </source>
</evidence>
<keyword evidence="8" id="KW-0547">Nucleotide-binding</keyword>
<feature type="domain" description="AAA+ ATPase" evidence="18">
    <location>
        <begin position="159"/>
        <end position="481"/>
    </location>
</feature>
<keyword evidence="12" id="KW-0809">Transit peptide</keyword>
<comment type="caution">
    <text evidence="19">The sequence shown here is derived from an EMBL/GenBank/DDBJ whole genome shotgun (WGS) entry which is preliminary data.</text>
</comment>
<dbReference type="GO" id="GO:0016887">
    <property type="term" value="F:ATP hydrolysis activity"/>
    <property type="evidence" value="ECO:0007669"/>
    <property type="project" value="InterPro"/>
</dbReference>
<dbReference type="SUPFAM" id="SSF140990">
    <property type="entry name" value="FtsH protease domain-like"/>
    <property type="match status" value="1"/>
</dbReference>
<dbReference type="FunFam" id="1.20.58.760:FF:000035">
    <property type="entry name" value="ATP-dependent zinc metalloprotease FTSH 6 chloroplastic"/>
    <property type="match status" value="1"/>
</dbReference>
<dbReference type="FunFam" id="1.10.8.60:FF:000001">
    <property type="entry name" value="ATP-dependent zinc metalloprotease FtsH"/>
    <property type="match status" value="1"/>
</dbReference>
<evidence type="ECO:0000256" key="13">
    <source>
        <dbReference type="ARBA" id="ARBA00022989"/>
    </source>
</evidence>
<dbReference type="HAMAP" id="MF_01458">
    <property type="entry name" value="FtsH"/>
    <property type="match status" value="1"/>
</dbReference>
<organism evidence="19 20">
    <name type="scientific">Morella rubra</name>
    <name type="common">Chinese bayberry</name>
    <dbReference type="NCBI Taxonomy" id="262757"/>
    <lineage>
        <taxon>Eukaryota</taxon>
        <taxon>Viridiplantae</taxon>
        <taxon>Streptophyta</taxon>
        <taxon>Embryophyta</taxon>
        <taxon>Tracheophyta</taxon>
        <taxon>Spermatophyta</taxon>
        <taxon>Magnoliopsida</taxon>
        <taxon>eudicotyledons</taxon>
        <taxon>Gunneridae</taxon>
        <taxon>Pentapetalae</taxon>
        <taxon>rosids</taxon>
        <taxon>fabids</taxon>
        <taxon>Fagales</taxon>
        <taxon>Myricaceae</taxon>
        <taxon>Morella</taxon>
    </lineage>
</organism>
<comment type="similarity">
    <text evidence="4">In the N-terminal section; belongs to the AAA ATPase family.</text>
</comment>
<dbReference type="Pfam" id="PF01434">
    <property type="entry name" value="Peptidase_M41"/>
    <property type="match status" value="1"/>
</dbReference>
<evidence type="ECO:0000256" key="8">
    <source>
        <dbReference type="ARBA" id="ARBA00022741"/>
    </source>
</evidence>
<keyword evidence="14 19" id="KW-0482">Metalloprotease</keyword>
<dbReference type="InterPro" id="IPR003959">
    <property type="entry name" value="ATPase_AAA_core"/>
</dbReference>
<evidence type="ECO:0000259" key="18">
    <source>
        <dbReference type="SMART" id="SM00382"/>
    </source>
</evidence>
<keyword evidence="16 17" id="KW-0472">Membrane</keyword>
<dbReference type="NCBIfam" id="TIGR01241">
    <property type="entry name" value="FtsH_fam"/>
    <property type="match status" value="1"/>
</dbReference>
<dbReference type="InterPro" id="IPR000642">
    <property type="entry name" value="Peptidase_M41"/>
</dbReference>
<evidence type="ECO:0000256" key="10">
    <source>
        <dbReference type="ARBA" id="ARBA00022833"/>
    </source>
</evidence>
<dbReference type="InterPro" id="IPR027417">
    <property type="entry name" value="P-loop_NTPase"/>
</dbReference>
<evidence type="ECO:0000313" key="20">
    <source>
        <dbReference type="Proteomes" id="UP000516437"/>
    </source>
</evidence>
<dbReference type="FunFam" id="3.40.50.300:FF:000001">
    <property type="entry name" value="ATP-dependent zinc metalloprotease FtsH"/>
    <property type="match status" value="1"/>
</dbReference>
<evidence type="ECO:0000256" key="4">
    <source>
        <dbReference type="ARBA" id="ARBA00010550"/>
    </source>
</evidence>
<dbReference type="Gene3D" id="1.20.58.760">
    <property type="entry name" value="Peptidase M41"/>
    <property type="match status" value="1"/>
</dbReference>
<comment type="subcellular location">
    <subcellularLocation>
        <location evidence="2">Membrane</location>
    </subcellularLocation>
</comment>
<dbReference type="OrthoDB" id="1413014at2759"/>
<keyword evidence="9" id="KW-0378">Hydrolase</keyword>
<feature type="transmembrane region" description="Helical" evidence="17">
    <location>
        <begin position="252"/>
        <end position="273"/>
    </location>
</feature>
<evidence type="ECO:0000256" key="12">
    <source>
        <dbReference type="ARBA" id="ARBA00022946"/>
    </source>
</evidence>
<keyword evidence="11" id="KW-0067">ATP-binding</keyword>
<dbReference type="Gene3D" id="3.40.50.300">
    <property type="entry name" value="P-loop containing nucleotide triphosphate hydrolases"/>
    <property type="match status" value="1"/>
</dbReference>
<dbReference type="GO" id="GO:0046872">
    <property type="term" value="F:metal ion binding"/>
    <property type="evidence" value="ECO:0007669"/>
    <property type="project" value="UniProtKB-KW"/>
</dbReference>
<comment type="cofactor">
    <cofactor evidence="1">
        <name>Zn(2+)</name>
        <dbReference type="ChEBI" id="CHEBI:29105"/>
    </cofactor>
</comment>
<gene>
    <name evidence="19" type="ORF">CJ030_MR6G005327</name>
</gene>
<keyword evidence="5 19" id="KW-0645">Protease</keyword>
<keyword evidence="13 17" id="KW-1133">Transmembrane helix</keyword>
<evidence type="ECO:0000256" key="11">
    <source>
        <dbReference type="ARBA" id="ARBA00022840"/>
    </source>
</evidence>
<dbReference type="Pfam" id="PF00004">
    <property type="entry name" value="AAA"/>
    <property type="match status" value="1"/>
</dbReference>
<dbReference type="InterPro" id="IPR041569">
    <property type="entry name" value="AAA_lid_3"/>
</dbReference>
<keyword evidence="7" id="KW-0479">Metal-binding</keyword>
<proteinExistence type="inferred from homology"/>
<reference evidence="19 20" key="1">
    <citation type="journal article" date="2019" name="Plant Biotechnol. J.">
        <title>The red bayberry genome and genetic basis of sex determination.</title>
        <authorList>
            <person name="Jia H.M."/>
            <person name="Jia H.J."/>
            <person name="Cai Q.L."/>
            <person name="Wang Y."/>
            <person name="Zhao H.B."/>
            <person name="Yang W.F."/>
            <person name="Wang G.Y."/>
            <person name="Li Y.H."/>
            <person name="Zhan D.L."/>
            <person name="Shen Y.T."/>
            <person name="Niu Q.F."/>
            <person name="Chang L."/>
            <person name="Qiu J."/>
            <person name="Zhao L."/>
            <person name="Xie H.B."/>
            <person name="Fu W.Y."/>
            <person name="Jin J."/>
            <person name="Li X.W."/>
            <person name="Jiao Y."/>
            <person name="Zhou C.C."/>
            <person name="Tu T."/>
            <person name="Chai C.Y."/>
            <person name="Gao J.L."/>
            <person name="Fan L.J."/>
            <person name="van de Weg E."/>
            <person name="Wang J.Y."/>
            <person name="Gao Z.S."/>
        </authorList>
    </citation>
    <scope>NUCLEOTIDE SEQUENCE [LARGE SCALE GENOMIC DNA]</scope>
    <source>
        <tissue evidence="19">Leaves</tissue>
    </source>
</reference>
<dbReference type="Pfam" id="PF17862">
    <property type="entry name" value="AAA_lid_3"/>
    <property type="match status" value="1"/>
</dbReference>
<accession>A0A6A1VA53</accession>
<dbReference type="SMART" id="SM00382">
    <property type="entry name" value="AAA"/>
    <property type="match status" value="1"/>
</dbReference>
<protein>
    <submittedName>
        <fullName evidence="19">ATP-dependent zinc metalloprotease FTSH 2, chloroplastic</fullName>
    </submittedName>
</protein>
<dbReference type="GO" id="GO:0004222">
    <property type="term" value="F:metalloendopeptidase activity"/>
    <property type="evidence" value="ECO:0007669"/>
    <property type="project" value="InterPro"/>
</dbReference>
<dbReference type="PANTHER" id="PTHR23076:SF139">
    <property type="entry name" value="ATP-DEPENDENT ZINC METALLOPROTEASE FTSH 2, CHLOROPLASTIC"/>
    <property type="match status" value="1"/>
</dbReference>
<dbReference type="GO" id="GO:0004176">
    <property type="term" value="F:ATP-dependent peptidase activity"/>
    <property type="evidence" value="ECO:0007669"/>
    <property type="project" value="InterPro"/>
</dbReference>
<dbReference type="AlphaFoldDB" id="A0A6A1VA53"/>
<dbReference type="Gene3D" id="1.10.8.60">
    <property type="match status" value="1"/>
</dbReference>
<keyword evidence="6 17" id="KW-0812">Transmembrane</keyword>
<evidence type="ECO:0000256" key="3">
    <source>
        <dbReference type="ARBA" id="ARBA00010044"/>
    </source>
</evidence>
<dbReference type="PROSITE" id="PS00674">
    <property type="entry name" value="AAA"/>
    <property type="match status" value="1"/>
</dbReference>
<dbReference type="GO" id="GO:0010304">
    <property type="term" value="P:PSII associated light-harvesting complex II catabolic process"/>
    <property type="evidence" value="ECO:0007669"/>
    <property type="project" value="UniProtKB-ARBA"/>
</dbReference>
<dbReference type="PANTHER" id="PTHR23076">
    <property type="entry name" value="METALLOPROTEASE M41 FTSH"/>
    <property type="match status" value="1"/>
</dbReference>